<keyword evidence="2" id="KW-0413">Isomerase</keyword>
<evidence type="ECO:0000259" key="1">
    <source>
        <dbReference type="Pfam" id="PF11716"/>
    </source>
</evidence>
<gene>
    <name evidence="2" type="ORF">Daura_37695</name>
</gene>
<dbReference type="RefSeq" id="WP_033357124.1">
    <property type="nucleotide sequence ID" value="NZ_CP073767.1"/>
</dbReference>
<keyword evidence="3" id="KW-1185">Reference proteome</keyword>
<sequence length="210" mass="22574">MDESYWSAVQAMRLRVADLLETIEPAEWDAPSLCEGWRVRDVAGHLVTVPTITTWDLIATAPRARGNVNRMNTLTAVRAGAREPGELVAGLRRHAGDRRTAAVLDTRNALFDVVVHYQDIGAPLGRPCPVPVGYTARGLDRVWRMGWPFNARRRLAGVTLRATDTPWTVGAGPEVAGPALSLLLLLTGRTAVAAPTLEGPGLATVTARAA</sequence>
<dbReference type="EMBL" id="CP073767">
    <property type="protein sequence ID" value="UWZ52351.1"/>
    <property type="molecule type" value="Genomic_DNA"/>
</dbReference>
<dbReference type="GO" id="GO:0046872">
    <property type="term" value="F:metal ion binding"/>
    <property type="evidence" value="ECO:0007669"/>
    <property type="project" value="InterPro"/>
</dbReference>
<name>A0A9Q9IAS7_9ACTN</name>
<dbReference type="NCBIfam" id="TIGR03083">
    <property type="entry name" value="maleylpyruvate isomerase family mycothiol-dependent enzyme"/>
    <property type="match status" value="1"/>
</dbReference>
<proteinExistence type="predicted"/>
<dbReference type="Pfam" id="PF11716">
    <property type="entry name" value="MDMPI_N"/>
    <property type="match status" value="1"/>
</dbReference>
<organism evidence="2 3">
    <name type="scientific">Dactylosporangium aurantiacum</name>
    <dbReference type="NCBI Taxonomy" id="35754"/>
    <lineage>
        <taxon>Bacteria</taxon>
        <taxon>Bacillati</taxon>
        <taxon>Actinomycetota</taxon>
        <taxon>Actinomycetes</taxon>
        <taxon>Micromonosporales</taxon>
        <taxon>Micromonosporaceae</taxon>
        <taxon>Dactylosporangium</taxon>
    </lineage>
</organism>
<dbReference type="AlphaFoldDB" id="A0A9Q9IAS7"/>
<dbReference type="GO" id="GO:0016853">
    <property type="term" value="F:isomerase activity"/>
    <property type="evidence" value="ECO:0007669"/>
    <property type="project" value="UniProtKB-KW"/>
</dbReference>
<dbReference type="KEGG" id="daur:Daura_37695"/>
<dbReference type="InterPro" id="IPR034660">
    <property type="entry name" value="DinB/YfiT-like"/>
</dbReference>
<feature type="domain" description="Mycothiol-dependent maleylpyruvate isomerase metal-binding" evidence="1">
    <location>
        <begin position="12"/>
        <end position="102"/>
    </location>
</feature>
<reference evidence="2" key="1">
    <citation type="submission" date="2021-04" db="EMBL/GenBank/DDBJ databases">
        <title>Dactylosporangium aurantiacum NRRL B-8018 full assembly.</title>
        <authorList>
            <person name="Hartkoorn R.C."/>
            <person name="Beaudoing E."/>
            <person name="Hot D."/>
        </authorList>
    </citation>
    <scope>NUCLEOTIDE SEQUENCE</scope>
    <source>
        <strain evidence="2">NRRL B-8018</strain>
    </source>
</reference>
<protein>
    <submittedName>
        <fullName evidence="2">Maleylpyruvate isomerase family mycothiol-dependent enzyme</fullName>
    </submittedName>
</protein>
<evidence type="ECO:0000313" key="3">
    <source>
        <dbReference type="Proteomes" id="UP001058003"/>
    </source>
</evidence>
<dbReference type="SUPFAM" id="SSF109854">
    <property type="entry name" value="DinB/YfiT-like putative metalloenzymes"/>
    <property type="match status" value="1"/>
</dbReference>
<dbReference type="InterPro" id="IPR024344">
    <property type="entry name" value="MDMPI_metal-binding"/>
</dbReference>
<dbReference type="Proteomes" id="UP001058003">
    <property type="component" value="Chromosome"/>
</dbReference>
<dbReference type="OrthoDB" id="5178565at2"/>
<evidence type="ECO:0000313" key="2">
    <source>
        <dbReference type="EMBL" id="UWZ52351.1"/>
    </source>
</evidence>
<accession>A0A9Q9IAS7</accession>
<dbReference type="InterPro" id="IPR017517">
    <property type="entry name" value="Maleyloyr_isom"/>
</dbReference>
<dbReference type="Gene3D" id="1.20.120.450">
    <property type="entry name" value="dinb family like domain"/>
    <property type="match status" value="1"/>
</dbReference>